<gene>
    <name evidence="2" type="ORF">LRP50_10290</name>
</gene>
<feature type="transmembrane region" description="Helical" evidence="1">
    <location>
        <begin position="37"/>
        <end position="61"/>
    </location>
</feature>
<evidence type="ECO:0000313" key="2">
    <source>
        <dbReference type="EMBL" id="MDD1793516.1"/>
    </source>
</evidence>
<keyword evidence="1" id="KW-1133">Transmembrane helix</keyword>
<evidence type="ECO:0000313" key="3">
    <source>
        <dbReference type="Proteomes" id="UP001149400"/>
    </source>
</evidence>
<dbReference type="Pfam" id="PF11137">
    <property type="entry name" value="DUF2909"/>
    <property type="match status" value="1"/>
</dbReference>
<comment type="caution">
    <text evidence="2">The sequence shown here is derived from an EMBL/GenBank/DDBJ whole genome shotgun (WGS) entry which is preliminary data.</text>
</comment>
<reference evidence="2" key="1">
    <citation type="submission" date="2021-12" db="EMBL/GenBank/DDBJ databases">
        <title>Enterovibrio ZSDZ35 sp. nov. and Enterovibrio ZSDZ42 sp. nov., isolated from coastal seawater in Qingdao.</title>
        <authorList>
            <person name="Zhang P."/>
        </authorList>
    </citation>
    <scope>NUCLEOTIDE SEQUENCE</scope>
    <source>
        <strain evidence="2">ZSDZ42</strain>
    </source>
</reference>
<evidence type="ECO:0000256" key="1">
    <source>
        <dbReference type="SAM" id="Phobius"/>
    </source>
</evidence>
<dbReference type="Proteomes" id="UP001149400">
    <property type="component" value="Unassembled WGS sequence"/>
</dbReference>
<accession>A0ABT5QZR8</accession>
<organism evidence="2 3">
    <name type="scientific">Enterovibrio gelatinilyticus</name>
    <dbReference type="NCBI Taxonomy" id="2899819"/>
    <lineage>
        <taxon>Bacteria</taxon>
        <taxon>Pseudomonadati</taxon>
        <taxon>Pseudomonadota</taxon>
        <taxon>Gammaproteobacteria</taxon>
        <taxon>Vibrionales</taxon>
        <taxon>Vibrionaceae</taxon>
        <taxon>Enterovibrio</taxon>
    </lineage>
</organism>
<sequence length="68" mass="7708">MLLKAILVCLLIFIVFNLFRALPIMLKGKSDIPMSRYLGRRVFFSVIVFALLLIAIATGVIEPNPRPY</sequence>
<keyword evidence="1" id="KW-0472">Membrane</keyword>
<keyword evidence="3" id="KW-1185">Reference proteome</keyword>
<dbReference type="RefSeq" id="WP_274164375.1">
    <property type="nucleotide sequence ID" value="NZ_JAJUBC010000010.1"/>
</dbReference>
<keyword evidence="1" id="KW-0812">Transmembrane</keyword>
<proteinExistence type="predicted"/>
<protein>
    <submittedName>
        <fullName evidence="2">DUF2909 domain-containing protein</fullName>
    </submittedName>
</protein>
<dbReference type="EMBL" id="JAJUBC010000010">
    <property type="protein sequence ID" value="MDD1793516.1"/>
    <property type="molecule type" value="Genomic_DNA"/>
</dbReference>
<dbReference type="InterPro" id="IPR021313">
    <property type="entry name" value="DUF2909"/>
</dbReference>
<name>A0ABT5QZR8_9GAMM</name>